<evidence type="ECO:0000256" key="4">
    <source>
        <dbReference type="ARBA" id="ARBA00022989"/>
    </source>
</evidence>
<evidence type="ECO:0000256" key="3">
    <source>
        <dbReference type="ARBA" id="ARBA00022692"/>
    </source>
</evidence>
<dbReference type="Pfam" id="PF03626">
    <property type="entry name" value="COX4_pro"/>
    <property type="match status" value="1"/>
</dbReference>
<keyword evidence="4 7" id="KW-1133">Transmembrane helix</keyword>
<feature type="transmembrane region" description="Helical" evidence="7">
    <location>
        <begin position="20"/>
        <end position="37"/>
    </location>
</feature>
<keyword evidence="2" id="KW-1003">Cell membrane</keyword>
<evidence type="ECO:0000256" key="5">
    <source>
        <dbReference type="ARBA" id="ARBA00023136"/>
    </source>
</evidence>
<dbReference type="AlphaFoldDB" id="A0A1W1BNR2"/>
<protein>
    <recommendedName>
        <fullName evidence="9">Cytochrome c oxidase polypeptide IV</fullName>
    </recommendedName>
</protein>
<feature type="compositionally biased region" description="Low complexity" evidence="6">
    <location>
        <begin position="114"/>
        <end position="132"/>
    </location>
</feature>
<evidence type="ECO:0000256" key="6">
    <source>
        <dbReference type="SAM" id="MobiDB-lite"/>
    </source>
</evidence>
<feature type="compositionally biased region" description="Basic and acidic residues" evidence="6">
    <location>
        <begin position="133"/>
        <end position="149"/>
    </location>
</feature>
<keyword evidence="5 7" id="KW-0472">Membrane</keyword>
<gene>
    <name evidence="8" type="ORF">MNB_SM-4-1484</name>
</gene>
<reference evidence="8" key="1">
    <citation type="submission" date="2016-10" db="EMBL/GenBank/DDBJ databases">
        <authorList>
            <person name="de Groot N.N."/>
        </authorList>
    </citation>
    <scope>NUCLEOTIDE SEQUENCE</scope>
</reference>
<sequence length="149" mass="16358">MEGTAMSTNVTVDYQAEKGGYYKVLIGLLILTTITFIQPSMFLTDATFVVQLLIGLIKAIIILFYYMHLKGETLIGWTVSFAVFIVLFFFSIVIYDVNNFQYVDESHISSTATSAGSPTAGHHSTSSDASHTTSEHTSDASHEPAHSEH</sequence>
<dbReference type="EMBL" id="FPHF01000029">
    <property type="protein sequence ID" value="SFV55179.1"/>
    <property type="molecule type" value="Genomic_DNA"/>
</dbReference>
<evidence type="ECO:0000256" key="2">
    <source>
        <dbReference type="ARBA" id="ARBA00022475"/>
    </source>
</evidence>
<dbReference type="GO" id="GO:0005886">
    <property type="term" value="C:plasma membrane"/>
    <property type="evidence" value="ECO:0007669"/>
    <property type="project" value="UniProtKB-SubCell"/>
</dbReference>
<proteinExistence type="predicted"/>
<accession>A0A1W1BNR2</accession>
<keyword evidence="3 7" id="KW-0812">Transmembrane</keyword>
<feature type="transmembrane region" description="Helical" evidence="7">
    <location>
        <begin position="49"/>
        <end position="68"/>
    </location>
</feature>
<evidence type="ECO:0000256" key="7">
    <source>
        <dbReference type="SAM" id="Phobius"/>
    </source>
</evidence>
<evidence type="ECO:0000256" key="1">
    <source>
        <dbReference type="ARBA" id="ARBA00004651"/>
    </source>
</evidence>
<organism evidence="8">
    <name type="scientific">hydrothermal vent metagenome</name>
    <dbReference type="NCBI Taxonomy" id="652676"/>
    <lineage>
        <taxon>unclassified sequences</taxon>
        <taxon>metagenomes</taxon>
        <taxon>ecological metagenomes</taxon>
    </lineage>
</organism>
<evidence type="ECO:0008006" key="9">
    <source>
        <dbReference type="Google" id="ProtNLM"/>
    </source>
</evidence>
<feature type="transmembrane region" description="Helical" evidence="7">
    <location>
        <begin position="74"/>
        <end position="95"/>
    </location>
</feature>
<feature type="region of interest" description="Disordered" evidence="6">
    <location>
        <begin position="114"/>
        <end position="149"/>
    </location>
</feature>
<dbReference type="InterPro" id="IPR005171">
    <property type="entry name" value="Cyt_c_oxidase_su4_prok"/>
</dbReference>
<evidence type="ECO:0000313" key="8">
    <source>
        <dbReference type="EMBL" id="SFV55179.1"/>
    </source>
</evidence>
<name>A0A1W1BNR2_9ZZZZ</name>
<comment type="subcellular location">
    <subcellularLocation>
        <location evidence="1">Cell membrane</location>
        <topology evidence="1">Multi-pass membrane protein</topology>
    </subcellularLocation>
</comment>